<comment type="caution">
    <text evidence="2">The sequence shown here is derived from an EMBL/GenBank/DDBJ whole genome shotgun (WGS) entry which is preliminary data.</text>
</comment>
<keyword evidence="3" id="KW-1185">Reference proteome</keyword>
<feature type="region of interest" description="Disordered" evidence="1">
    <location>
        <begin position="1"/>
        <end position="49"/>
    </location>
</feature>
<protein>
    <submittedName>
        <fullName evidence="2">Uncharacterized protein</fullName>
    </submittedName>
</protein>
<dbReference type="AlphaFoldDB" id="A0A557SQW4"/>
<dbReference type="RefSeq" id="WP_186434347.1">
    <property type="nucleotide sequence ID" value="NZ_ML675597.1"/>
</dbReference>
<organism evidence="2 3">
    <name type="scientific">Candidatus Nitrosocosmicus arcticus</name>
    <dbReference type="NCBI Taxonomy" id="2035267"/>
    <lineage>
        <taxon>Archaea</taxon>
        <taxon>Nitrososphaerota</taxon>
        <taxon>Nitrososphaeria</taxon>
        <taxon>Nitrososphaerales</taxon>
        <taxon>Nitrososphaeraceae</taxon>
        <taxon>Candidatus Nitrosocosmicus</taxon>
    </lineage>
</organism>
<dbReference type="Proteomes" id="UP000315289">
    <property type="component" value="Unassembled WGS sequence"/>
</dbReference>
<dbReference type="EMBL" id="VOAH01000024">
    <property type="protein sequence ID" value="TVP38997.1"/>
    <property type="molecule type" value="Genomic_DNA"/>
</dbReference>
<feature type="compositionally biased region" description="Low complexity" evidence="1">
    <location>
        <begin position="7"/>
        <end position="23"/>
    </location>
</feature>
<sequence>MSKKIETNQNSNNTYEQNNFNESVNQSLDETKDNIKKSIDESRKQIPTN</sequence>
<evidence type="ECO:0000313" key="2">
    <source>
        <dbReference type="EMBL" id="TVP38997.1"/>
    </source>
</evidence>
<feature type="compositionally biased region" description="Basic and acidic residues" evidence="1">
    <location>
        <begin position="29"/>
        <end position="49"/>
    </location>
</feature>
<accession>A0A557SQW4</accession>
<reference evidence="2 3" key="1">
    <citation type="journal article" date="2019" name="Front. Microbiol.">
        <title>Ammonia Oxidation by the Arctic Terrestrial Thaumarchaeote Candidatus Nitrosocosmicus arcticus Is Stimulated by Increasing Temperatures.</title>
        <authorList>
            <person name="Alves R.J.E."/>
            <person name="Kerou M."/>
            <person name="Zappe A."/>
            <person name="Bittner R."/>
            <person name="Abby S.S."/>
            <person name="Schmidt H.A."/>
            <person name="Pfeifer K."/>
            <person name="Schleper C."/>
        </authorList>
    </citation>
    <scope>NUCLEOTIDE SEQUENCE [LARGE SCALE GENOMIC DNA]</scope>
    <source>
        <strain evidence="2 3">Kfb</strain>
    </source>
</reference>
<gene>
    <name evidence="2" type="ORF">NARC_240001</name>
</gene>
<proteinExistence type="predicted"/>
<name>A0A557SQW4_9ARCH</name>
<evidence type="ECO:0000313" key="3">
    <source>
        <dbReference type="Proteomes" id="UP000315289"/>
    </source>
</evidence>
<evidence type="ECO:0000256" key="1">
    <source>
        <dbReference type="SAM" id="MobiDB-lite"/>
    </source>
</evidence>